<feature type="transmembrane region" description="Helical" evidence="2">
    <location>
        <begin position="28"/>
        <end position="49"/>
    </location>
</feature>
<feature type="compositionally biased region" description="Polar residues" evidence="1">
    <location>
        <begin position="274"/>
        <end position="291"/>
    </location>
</feature>
<keyword evidence="4" id="KW-1185">Reference proteome</keyword>
<evidence type="ECO:0000313" key="3">
    <source>
        <dbReference type="EMBL" id="GHO85279.1"/>
    </source>
</evidence>
<feature type="transmembrane region" description="Helical" evidence="2">
    <location>
        <begin position="358"/>
        <end position="377"/>
    </location>
</feature>
<keyword evidence="2" id="KW-0472">Membrane</keyword>
<keyword evidence="2" id="KW-1133">Transmembrane helix</keyword>
<comment type="caution">
    <text evidence="3">The sequence shown here is derived from an EMBL/GenBank/DDBJ whole genome shotgun (WGS) entry which is preliminary data.</text>
</comment>
<feature type="transmembrane region" description="Helical" evidence="2">
    <location>
        <begin position="383"/>
        <end position="402"/>
    </location>
</feature>
<dbReference type="Proteomes" id="UP000635565">
    <property type="component" value="Unassembled WGS sequence"/>
</dbReference>
<feature type="transmembrane region" description="Helical" evidence="2">
    <location>
        <begin position="449"/>
        <end position="472"/>
    </location>
</feature>
<gene>
    <name evidence="3" type="ORF">KSZ_32850</name>
</gene>
<name>A0ABQ3VHV9_9CHLR</name>
<keyword evidence="2" id="KW-0812">Transmembrane</keyword>
<proteinExistence type="predicted"/>
<feature type="region of interest" description="Disordered" evidence="1">
    <location>
        <begin position="274"/>
        <end position="317"/>
    </location>
</feature>
<feature type="transmembrane region" description="Helical" evidence="2">
    <location>
        <begin position="422"/>
        <end position="443"/>
    </location>
</feature>
<sequence>MESTDEIFLEIVTINAPYTASWSAAFQYFLPIIPIAASLISAIIFIVTWSQIQVLPWSETFLPFGVGTLGACLLWIILASIFRRFTAVDLANANSYNALCKRLNYLDYYIATAFPDDTVQQETYNLLNRLKKVPGNKQSTATSLSINNQPSKALAPTTGDNDHQAIRRQTLILSYRNAIYAALMEQTPTWIIGTGYIKLWNLMNQAEELLITLEPIEKVLQDAIYDNMRLNQSNIANNDEWENKLRIALSAISESTIPYLTPALNSSVSTTDIGSNTLTPATPSHPSTNALPVQPVTPSPLLDKDQEPSNSIPPTDNIQNKQIQARAILQLIREMINSFNTNNWNGLITTRNRLMSTMMLVGLTTYIATQVAIIIHIKPQHLIGIIVIGLIGALVGLFGRLYQESQTANDIDDYGLGTARLIVVPLLSGLAAIIGVLIVAKVISFDDLYSIKSILSNFVVAATFGLTPNLVVNQLQKKSDQYTGNLKSMQPTSSQ</sequence>
<dbReference type="EMBL" id="BNJJ01000008">
    <property type="protein sequence ID" value="GHO85279.1"/>
    <property type="molecule type" value="Genomic_DNA"/>
</dbReference>
<evidence type="ECO:0000256" key="2">
    <source>
        <dbReference type="SAM" id="Phobius"/>
    </source>
</evidence>
<organism evidence="3 4">
    <name type="scientific">Dictyobacter formicarum</name>
    <dbReference type="NCBI Taxonomy" id="2778368"/>
    <lineage>
        <taxon>Bacteria</taxon>
        <taxon>Bacillati</taxon>
        <taxon>Chloroflexota</taxon>
        <taxon>Ktedonobacteria</taxon>
        <taxon>Ktedonobacterales</taxon>
        <taxon>Dictyobacteraceae</taxon>
        <taxon>Dictyobacter</taxon>
    </lineage>
</organism>
<feature type="transmembrane region" description="Helical" evidence="2">
    <location>
        <begin position="61"/>
        <end position="82"/>
    </location>
</feature>
<evidence type="ECO:0000256" key="1">
    <source>
        <dbReference type="SAM" id="MobiDB-lite"/>
    </source>
</evidence>
<evidence type="ECO:0008006" key="5">
    <source>
        <dbReference type="Google" id="ProtNLM"/>
    </source>
</evidence>
<accession>A0ABQ3VHV9</accession>
<feature type="compositionally biased region" description="Polar residues" evidence="1">
    <location>
        <begin position="308"/>
        <end position="317"/>
    </location>
</feature>
<reference evidence="3 4" key="1">
    <citation type="journal article" date="2021" name="Int. J. Syst. Evol. Microbiol.">
        <title>Reticulibacter mediterranei gen. nov., sp. nov., within the new family Reticulibacteraceae fam. nov., and Ktedonospora formicarum gen. nov., sp. nov., Ktedonobacter robiniae sp. nov., Dictyobacter formicarum sp. nov. and Dictyobacter arantiisoli sp. nov., belonging to the class Ktedonobacteria.</title>
        <authorList>
            <person name="Yabe S."/>
            <person name="Zheng Y."/>
            <person name="Wang C.M."/>
            <person name="Sakai Y."/>
            <person name="Abe K."/>
            <person name="Yokota A."/>
            <person name="Donadio S."/>
            <person name="Cavaletti L."/>
            <person name="Monciardini P."/>
        </authorList>
    </citation>
    <scope>NUCLEOTIDE SEQUENCE [LARGE SCALE GENOMIC DNA]</scope>
    <source>
        <strain evidence="3 4">SOSP1-9</strain>
    </source>
</reference>
<protein>
    <recommendedName>
        <fullName evidence="5">MotA/TolQ/ExbB proton channel domain-containing protein</fullName>
    </recommendedName>
</protein>
<evidence type="ECO:0000313" key="4">
    <source>
        <dbReference type="Proteomes" id="UP000635565"/>
    </source>
</evidence>
<dbReference type="RefSeq" id="WP_201362937.1">
    <property type="nucleotide sequence ID" value="NZ_BNJJ01000008.1"/>
</dbReference>